<sequence>MHLLTAFSLKNRALIALVTIVAAVFGLIGVSSLKQELMPSVQYPAIAIVTSYPGASPEVVNKDVSGPIETALKGVPQLESTNATSTTGSSMVVAQFTYGIDLPSTEQKVERAISRISKQLPAAADSQVLSGSIDDFPVIQIAVTPGSGQTSEQTAALITRLVTPKLSDLDGVRDAQLSGAPVNRITITPDSKKLADQGLTTQSITDALQQSGVLVAAGTVDDGDQTLAVQAGSEITSAKAIADLPIPRSAASIAAEQQAAAQAQQQAQAADAARQAQAEGGDPAQQAQLQAQAEQQAQAPSAPRSTAVAKIGEVAKVVEGPGPVTSISRVNGAEALSIAVTKMSAANTVDVSHAVQQKLDELQDQLDGAKLTVIFDQAPYVEQSIETLAVEGMLGLLFAVLVILVFLMSVRATLVTAISIPTSVLLTFVGLNFAEYSLNMLTLGALTISIGRVVDDSIVVIENIKRHLADGPDRAATIITAVREVAGAITASTVTTVAVFLPMAFVDGMVGEMFRPFAFTVTIALAASLLVSLTIVPVLAYWFLRPEATAKRSRRGKRAASAGASEGAIEAPKTSEISEAPEAPEATHGAHAADARTSSTEPVRLNALQRGYRPVITWTLKRPAITLIIAIAVFVGTMAATPLMKTNYMGEDGQNEIGLVQTLAPGTSLDAQLAQVKRVEDALKGMKDIETVQVTIGSAGTGMAAIFGGGGDGTINYSLSTSPDADQAVLQDKIRKAAAQLDDAGDFAIAQSGGGMTASSEIQVNVTAPDQETLAKASDVVLAKLKDAEGLKQVQSDLAQSRPYLAIEVDREAAAKAGLSEAALAGQVAQAMQPTQIGQITIDADNVAVYLASDAPPTDLAGVKALKVQTATGEQSLSALAKVEVADGPVSITTEDGARTVTVSALPQGDDLTTASASVATALDQAKLPAGATAKAGGVMSQQADAFRQLGIALLAAVLIVYVVMVATFRSLLQPLLLLISVPFAATGALLLLIATGIPLGVASLIGVLMLVGIVVTNAIVLIDLVNQYRRRGDGLYDAVVHGSLQRLRPIVMTALATILALTPMGLGITGHGGFISQPLAVVVIGGLLSSTVLTLVVLPTLYYAVERARERSAEKRARKREGRVAGAAAVGAGALAAAGSGIGGGAPAGEPSQDAEPGERPAAEAGSSADDLAASPGGVSERHQDQDRAPEVTPAELASATPLASAAGDPDPDQVSGAEQARDREDNGASAEHASPSERGGAPGAAAGRDADDEAGAEVDAPVASDSDRDPDSDSDSDLDSASNGGADSGTDSAIVTGPPTMENLLVGGEEVADATTRLAILDELMRAGLAAPEVAERASRRNRPEAAEGHAETETEAEVWAESESESTEEAEDPATEVPAAEASEAASPEADGESHATEGAASIEAILREAEAADEPEAADDPAPEAAPGPGALSDEDLVADEEPEDTRNEDAPHPDRAGPLGAAGASAAPGDGLLSWEQLLWQATQETDEEPGSKRSASDEEE</sequence>
<evidence type="ECO:0000256" key="2">
    <source>
        <dbReference type="SAM" id="Phobius"/>
    </source>
</evidence>
<dbReference type="Gene3D" id="1.20.1640.10">
    <property type="entry name" value="Multidrug efflux transporter AcrB transmembrane domain"/>
    <property type="match status" value="3"/>
</dbReference>
<feature type="region of interest" description="Disordered" evidence="1">
    <location>
        <begin position="265"/>
        <end position="305"/>
    </location>
</feature>
<feature type="compositionally biased region" description="Low complexity" evidence="1">
    <location>
        <begin position="1378"/>
        <end position="1392"/>
    </location>
</feature>
<dbReference type="PRINTS" id="PR00702">
    <property type="entry name" value="ACRIFLAVINRP"/>
</dbReference>
<dbReference type="EMBL" id="JAEHOI010000001">
    <property type="protein sequence ID" value="MBK0420553.1"/>
    <property type="molecule type" value="Genomic_DNA"/>
</dbReference>
<dbReference type="Proteomes" id="UP000618733">
    <property type="component" value="Unassembled WGS sequence"/>
</dbReference>
<feature type="compositionally biased region" description="Acidic residues" evidence="1">
    <location>
        <begin position="1356"/>
        <end position="1377"/>
    </location>
</feature>
<keyword evidence="2" id="KW-1133">Transmembrane helix</keyword>
<feature type="transmembrane region" description="Helical" evidence="2">
    <location>
        <begin position="485"/>
        <end position="505"/>
    </location>
</feature>
<feature type="transmembrane region" description="Helical" evidence="2">
    <location>
        <begin position="950"/>
        <end position="969"/>
    </location>
</feature>
<dbReference type="RefSeq" id="WP_200130771.1">
    <property type="nucleotide sequence ID" value="NZ_JAEHOI010000001.1"/>
</dbReference>
<feature type="region of interest" description="Disordered" evidence="1">
    <location>
        <begin position="1334"/>
        <end position="1506"/>
    </location>
</feature>
<feature type="region of interest" description="Disordered" evidence="1">
    <location>
        <begin position="1143"/>
        <end position="1310"/>
    </location>
</feature>
<feature type="compositionally biased region" description="Basic and acidic residues" evidence="1">
    <location>
        <begin position="1336"/>
        <end position="1355"/>
    </location>
</feature>
<name>A0A934QAJ1_9MICO</name>
<accession>A0A934QAJ1</accession>
<feature type="compositionally biased region" description="Low complexity" evidence="1">
    <location>
        <begin position="1461"/>
        <end position="1479"/>
    </location>
</feature>
<dbReference type="PANTHER" id="PTHR32063">
    <property type="match status" value="1"/>
</dbReference>
<feature type="transmembrane region" description="Helical" evidence="2">
    <location>
        <begin position="1048"/>
        <end position="1069"/>
    </location>
</feature>
<feature type="compositionally biased region" description="Basic and acidic residues" evidence="1">
    <location>
        <begin position="1495"/>
        <end position="1506"/>
    </location>
</feature>
<evidence type="ECO:0000313" key="4">
    <source>
        <dbReference type="Proteomes" id="UP000618733"/>
    </source>
</evidence>
<feature type="transmembrane region" description="Helical" evidence="2">
    <location>
        <begin position="624"/>
        <end position="644"/>
    </location>
</feature>
<organism evidence="3 4">
    <name type="scientific">Leucobacter edaphi</name>
    <dbReference type="NCBI Taxonomy" id="2796472"/>
    <lineage>
        <taxon>Bacteria</taxon>
        <taxon>Bacillati</taxon>
        <taxon>Actinomycetota</taxon>
        <taxon>Actinomycetes</taxon>
        <taxon>Micrococcales</taxon>
        <taxon>Microbacteriaceae</taxon>
        <taxon>Leucobacter</taxon>
    </lineage>
</organism>
<feature type="transmembrane region" description="Helical" evidence="2">
    <location>
        <begin position="517"/>
        <end position="544"/>
    </location>
</feature>
<reference evidence="3" key="1">
    <citation type="submission" date="2020-12" db="EMBL/GenBank/DDBJ databases">
        <title>Leucobacter sp. CAS2, isolated from Chromium sludge.</title>
        <authorList>
            <person name="Xu Z."/>
        </authorList>
    </citation>
    <scope>NUCLEOTIDE SEQUENCE</scope>
    <source>
        <strain evidence="3">CSA2</strain>
    </source>
</reference>
<evidence type="ECO:0000313" key="3">
    <source>
        <dbReference type="EMBL" id="MBK0420553.1"/>
    </source>
</evidence>
<feature type="compositionally biased region" description="Low complexity" evidence="1">
    <location>
        <begin position="1238"/>
        <end position="1249"/>
    </location>
</feature>
<evidence type="ECO:0000256" key="1">
    <source>
        <dbReference type="SAM" id="MobiDB-lite"/>
    </source>
</evidence>
<gene>
    <name evidence="3" type="ORF">JD292_00440</name>
</gene>
<dbReference type="SUPFAM" id="SSF82693">
    <property type="entry name" value="Multidrug efflux transporter AcrB pore domain, PN1, PN2, PC1 and PC2 subdomains"/>
    <property type="match status" value="2"/>
</dbReference>
<feature type="transmembrane region" description="Helical" evidence="2">
    <location>
        <begin position="12"/>
        <end position="33"/>
    </location>
</feature>
<dbReference type="SUPFAM" id="SSF82866">
    <property type="entry name" value="Multidrug efflux transporter AcrB transmembrane domain"/>
    <property type="match status" value="2"/>
</dbReference>
<feature type="compositionally biased region" description="Basic and acidic residues" evidence="1">
    <location>
        <begin position="1181"/>
        <end position="1191"/>
    </location>
</feature>
<dbReference type="Gene3D" id="3.30.70.1320">
    <property type="entry name" value="Multidrug efflux transporter AcrB pore domain like"/>
    <property type="match status" value="2"/>
</dbReference>
<dbReference type="Gene3D" id="3.30.2090.10">
    <property type="entry name" value="Multidrug efflux transporter AcrB TolC docking domain, DN and DC subdomains"/>
    <property type="match status" value="3"/>
</dbReference>
<feature type="region of interest" description="Disordered" evidence="1">
    <location>
        <begin position="554"/>
        <end position="599"/>
    </location>
</feature>
<keyword evidence="4" id="KW-1185">Reference proteome</keyword>
<feature type="transmembrane region" description="Helical" evidence="2">
    <location>
        <begin position="976"/>
        <end position="998"/>
    </location>
</feature>
<feature type="transmembrane region" description="Helical" evidence="2">
    <location>
        <begin position="1125"/>
        <end position="1147"/>
    </location>
</feature>
<dbReference type="SUPFAM" id="SSF82714">
    <property type="entry name" value="Multidrug efflux transporter AcrB TolC docking domain, DN and DC subdomains"/>
    <property type="match status" value="2"/>
</dbReference>
<feature type="transmembrane region" description="Helical" evidence="2">
    <location>
        <begin position="1004"/>
        <end position="1027"/>
    </location>
</feature>
<feature type="compositionally biased region" description="Low complexity" evidence="1">
    <location>
        <begin position="1281"/>
        <end position="1295"/>
    </location>
</feature>
<dbReference type="Pfam" id="PF00873">
    <property type="entry name" value="ACR_tran"/>
    <property type="match status" value="2"/>
</dbReference>
<feature type="transmembrane region" description="Helical" evidence="2">
    <location>
        <begin position="1081"/>
        <end position="1104"/>
    </location>
</feature>
<feature type="compositionally biased region" description="Acidic residues" evidence="1">
    <location>
        <begin position="1437"/>
        <end position="1448"/>
    </location>
</feature>
<dbReference type="InterPro" id="IPR027463">
    <property type="entry name" value="AcrB_DN_DC_subdom"/>
</dbReference>
<feature type="compositionally biased region" description="Acidic residues" evidence="1">
    <location>
        <begin position="1415"/>
        <end position="1426"/>
    </location>
</feature>
<feature type="compositionally biased region" description="Low complexity" evidence="1">
    <location>
        <begin position="559"/>
        <end position="571"/>
    </location>
</feature>
<feature type="compositionally biased region" description="Low complexity" evidence="1">
    <location>
        <begin position="265"/>
        <end position="299"/>
    </location>
</feature>
<keyword evidence="2" id="KW-0812">Transmembrane</keyword>
<feature type="transmembrane region" description="Helical" evidence="2">
    <location>
        <begin position="388"/>
        <end position="407"/>
    </location>
</feature>
<comment type="caution">
    <text evidence="3">The sequence shown here is derived from an EMBL/GenBank/DDBJ whole genome shotgun (WGS) entry which is preliminary data.</text>
</comment>
<dbReference type="PANTHER" id="PTHR32063:SF0">
    <property type="entry name" value="SWARMING MOTILITY PROTEIN SWRC"/>
    <property type="match status" value="1"/>
</dbReference>
<proteinExistence type="predicted"/>
<dbReference type="Gene3D" id="3.30.70.1440">
    <property type="entry name" value="Multidrug efflux transporter AcrB pore domain"/>
    <property type="match status" value="1"/>
</dbReference>
<keyword evidence="2" id="KW-0472">Membrane</keyword>
<dbReference type="GO" id="GO:0042910">
    <property type="term" value="F:xenobiotic transmembrane transporter activity"/>
    <property type="evidence" value="ECO:0007669"/>
    <property type="project" value="TreeGrafter"/>
</dbReference>
<feature type="compositionally biased region" description="Basic and acidic residues" evidence="1">
    <location>
        <begin position="1449"/>
        <end position="1460"/>
    </location>
</feature>
<dbReference type="GO" id="GO:0005886">
    <property type="term" value="C:plasma membrane"/>
    <property type="evidence" value="ECO:0007669"/>
    <property type="project" value="TreeGrafter"/>
</dbReference>
<dbReference type="InterPro" id="IPR001036">
    <property type="entry name" value="Acrflvin-R"/>
</dbReference>
<dbReference type="Gene3D" id="3.30.70.1430">
    <property type="entry name" value="Multidrug efflux transporter AcrB pore domain"/>
    <property type="match status" value="2"/>
</dbReference>
<protein>
    <submittedName>
        <fullName evidence="3">Efflux RND transporter permease subunit</fullName>
    </submittedName>
</protein>